<keyword evidence="2" id="KW-1185">Reference proteome</keyword>
<accession>A0ABT7BR99</accession>
<dbReference type="Proteomes" id="UP001232992">
    <property type="component" value="Unassembled WGS sequence"/>
</dbReference>
<name>A0ABT7BR99_9CYAN</name>
<dbReference type="InterPro" id="IPR050772">
    <property type="entry name" value="Hydratase-Decarb/MhpD_sf"/>
</dbReference>
<dbReference type="InterPro" id="IPR036663">
    <property type="entry name" value="Fumarylacetoacetase_C_sf"/>
</dbReference>
<dbReference type="RefSeq" id="WP_283756373.1">
    <property type="nucleotide sequence ID" value="NZ_JAQOSQ010000001.1"/>
</dbReference>
<reference evidence="1 2" key="1">
    <citation type="submission" date="2023-01" db="EMBL/GenBank/DDBJ databases">
        <title>Novel diversity within Roseofilum (Cyanobacteria; Desertifilaceae) from marine benthic mats with descriptions of four novel species.</title>
        <authorList>
            <person name="Wang Y."/>
            <person name="Berthold D.E."/>
            <person name="Hu J."/>
            <person name="Lefler F.W."/>
            <person name="Laughinghouse H.D. IV."/>
        </authorList>
    </citation>
    <scope>NUCLEOTIDE SEQUENCE [LARGE SCALE GENOMIC DNA]</scope>
    <source>
        <strain evidence="1 2">BLCC-M143</strain>
    </source>
</reference>
<dbReference type="PANTHER" id="PTHR30143">
    <property type="entry name" value="ACID HYDRATASE"/>
    <property type="match status" value="1"/>
</dbReference>
<evidence type="ECO:0000313" key="1">
    <source>
        <dbReference type="EMBL" id="MDJ1181719.1"/>
    </source>
</evidence>
<sequence length="308" mass="32973">MVEFLGQRWLNRIFTGIAIAAFSIAIEPIPVRASTPPIQIAEEDETDRPSIDDAIAGYLNRTPLGAIATNWSLEQAMEWQTQFVRGLIPHLGPIVGYKAALTNPKAQESFGVSHPLRGTLLQQMLLPTGATVPLNFGTRGVFEADLIVRVSDEDINEATTAQQVLASLDAVIPFIELADLAYDPSIPLNGPALIAINAGARLGVVGEPIPLEATAEWEEKLGKIQVTLSNGEGAVLSEGSSAALLGHPLHVVLWLKEDLQKAGIRLKPGDLLSLGTITPLTPVTREMTIRANYLGLGEVSLQFSGAIR</sequence>
<evidence type="ECO:0000313" key="2">
    <source>
        <dbReference type="Proteomes" id="UP001232992"/>
    </source>
</evidence>
<dbReference type="SUPFAM" id="SSF56529">
    <property type="entry name" value="FAH"/>
    <property type="match status" value="1"/>
</dbReference>
<proteinExistence type="predicted"/>
<gene>
    <name evidence="1" type="ORF">PMH09_00800</name>
</gene>
<dbReference type="EMBL" id="JAQOSQ010000001">
    <property type="protein sequence ID" value="MDJ1181719.1"/>
    <property type="molecule type" value="Genomic_DNA"/>
</dbReference>
<dbReference type="PANTHER" id="PTHR30143:SF0">
    <property type="entry name" value="2-KETO-4-PENTENOATE HYDRATASE"/>
    <property type="match status" value="1"/>
</dbReference>
<protein>
    <submittedName>
        <fullName evidence="1">Hydratase</fullName>
    </submittedName>
</protein>
<comment type="caution">
    <text evidence="1">The sequence shown here is derived from an EMBL/GenBank/DDBJ whole genome shotgun (WGS) entry which is preliminary data.</text>
</comment>
<dbReference type="Gene3D" id="3.90.850.10">
    <property type="entry name" value="Fumarylacetoacetase-like, C-terminal domain"/>
    <property type="match status" value="1"/>
</dbReference>
<organism evidence="1 2">
    <name type="scientific">Roseofilum casamattae BLCC-M143</name>
    <dbReference type="NCBI Taxonomy" id="3022442"/>
    <lineage>
        <taxon>Bacteria</taxon>
        <taxon>Bacillati</taxon>
        <taxon>Cyanobacteriota</taxon>
        <taxon>Cyanophyceae</taxon>
        <taxon>Desertifilales</taxon>
        <taxon>Desertifilaceae</taxon>
        <taxon>Roseofilum</taxon>
        <taxon>Roseofilum casamattae</taxon>
    </lineage>
</organism>